<evidence type="ECO:0008006" key="4">
    <source>
        <dbReference type="Google" id="ProtNLM"/>
    </source>
</evidence>
<dbReference type="Proteomes" id="UP001498771">
    <property type="component" value="Unassembled WGS sequence"/>
</dbReference>
<feature type="region of interest" description="Disordered" evidence="1">
    <location>
        <begin position="61"/>
        <end position="163"/>
    </location>
</feature>
<evidence type="ECO:0000313" key="2">
    <source>
        <dbReference type="EMBL" id="KAK7204142.1"/>
    </source>
</evidence>
<reference evidence="2 3" key="1">
    <citation type="submission" date="2024-03" db="EMBL/GenBank/DDBJ databases">
        <title>Genome-scale model development and genomic sequencing of the oleaginous clade Lipomyces.</title>
        <authorList>
            <consortium name="Lawrence Berkeley National Laboratory"/>
            <person name="Czajka J.J."/>
            <person name="Han Y."/>
            <person name="Kim J."/>
            <person name="Mondo S.J."/>
            <person name="Hofstad B.A."/>
            <person name="Robles A."/>
            <person name="Haridas S."/>
            <person name="Riley R."/>
            <person name="LaButti K."/>
            <person name="Pangilinan J."/>
            <person name="Andreopoulos W."/>
            <person name="Lipzen A."/>
            <person name="Yan J."/>
            <person name="Wang M."/>
            <person name="Ng V."/>
            <person name="Grigoriev I.V."/>
            <person name="Spatafora J.W."/>
            <person name="Magnuson J.K."/>
            <person name="Baker S.E."/>
            <person name="Pomraning K.R."/>
        </authorList>
    </citation>
    <scope>NUCLEOTIDE SEQUENCE [LARGE SCALE GENOMIC DNA]</scope>
    <source>
        <strain evidence="2 3">Phaff 52-87</strain>
    </source>
</reference>
<organism evidence="2 3">
    <name type="scientific">Myxozyma melibiosi</name>
    <dbReference type="NCBI Taxonomy" id="54550"/>
    <lineage>
        <taxon>Eukaryota</taxon>
        <taxon>Fungi</taxon>
        <taxon>Dikarya</taxon>
        <taxon>Ascomycota</taxon>
        <taxon>Saccharomycotina</taxon>
        <taxon>Lipomycetes</taxon>
        <taxon>Lipomycetales</taxon>
        <taxon>Lipomycetaceae</taxon>
        <taxon>Myxozyma</taxon>
    </lineage>
</organism>
<keyword evidence="3" id="KW-1185">Reference proteome</keyword>
<feature type="compositionally biased region" description="Low complexity" evidence="1">
    <location>
        <begin position="140"/>
        <end position="158"/>
    </location>
</feature>
<gene>
    <name evidence="2" type="ORF">BZA70DRAFT_268547</name>
</gene>
<proteinExistence type="predicted"/>
<sequence length="1083" mass="122370">MKGQSSITIIRRAATCRPTTRKLSRHLLDLHRHPAFSQYSALARGTRLSLFSSSWGTVYSLEDGQSPPTAPGVRRRQNYALRNIHTTPTRRKDASEPESEEEIAQEEKRVVPPLSEFMQQDFYESKAGKENSTNTRESISRPSSTSSPSSPSLTQTSSDLDIEETDDLDYIETDASESTELTQPEEEEEIDPIRDIRFAHNFMWAAPTDGIFQPQLSYDRAILPPEEQSTQEWSPPDHIKPSANLSLSYFIEALSHELDTIPRYPSAKVVECRILPILRRAQDNPTPYNMIKEYLVRDYGRATGRLINCLCTAFARPGVPEYAFEALVGLFVKTRNPTEVAKSLRALPPRSALLSAARKLSIPNTNRLIMKIVNAKEEESIRLLAVVLVQLALNSGHELTAALIYLRLARELPGSLPRLVARRDLGPDHNSDLMDEILKQLIASLDRDPSPERLKAVVSLWRAVMDNGGALPRTLHITLLEKALLITEKMDEDAEAVELLPFPDGRKIRVGRKISVPALTGPVAILDHIRKQEEWTLRKTSVPTAIYLQVIARHMKAGNMLAAADMVNQMIARENSSINMVPHEVTAKLVRGLARNRYFQRAQDIVLQFNRGYVRNPFIQAVLLNLGARTENRKLVNQTLRLVPRPVPRQILRELLYVALRLKDAEGRRAVIDMIEGSSTPLTPIEYSVLIEQTIAEEGLRYAHAMVEKRESYADRKAAWDTLMLRGLQQGMYDIASEGTKHSRRGAYYVTGLLMYISRQFGTAEARQILQRLLSDTIDVNVVTMDDVEERKVTSSAEKQLQYARLMARLLNQDDDPVKLNLRATGIRSSLFLPRSRYTGFIRPKREDSRPAEVDESANGLEHQVIAADYYDESIFDGARASFITVEWVGRYALFSGDARTYNWALLTLESMGMSPDHIDELFKDDQESCKPNLYPDPLSTDANTAAETNVPAAVNVNPEPSNSRFVKAKEFEFAKDLEQPLSLRKTLVEHDWDTMREVHLLLSKVKNLASPFGQRAIDDLVNRGLFDYDVQPGWKMTREIEKILREYDDEWKRQSGIDMGQEDGLESAGAEGADTKSNEIEV</sequence>
<feature type="compositionally biased region" description="Basic and acidic residues" evidence="1">
    <location>
        <begin position="1074"/>
        <end position="1083"/>
    </location>
</feature>
<protein>
    <recommendedName>
        <fullName evidence="4">Pentatricopeptide repeat protein</fullName>
    </recommendedName>
</protein>
<dbReference type="GeneID" id="90036684"/>
<dbReference type="EMBL" id="JBBJBU010000009">
    <property type="protein sequence ID" value="KAK7204142.1"/>
    <property type="molecule type" value="Genomic_DNA"/>
</dbReference>
<evidence type="ECO:0000313" key="3">
    <source>
        <dbReference type="Proteomes" id="UP001498771"/>
    </source>
</evidence>
<name>A0ABR1F2S6_9ASCO</name>
<feature type="region of interest" description="Disordered" evidence="1">
    <location>
        <begin position="1055"/>
        <end position="1083"/>
    </location>
</feature>
<comment type="caution">
    <text evidence="2">The sequence shown here is derived from an EMBL/GenBank/DDBJ whole genome shotgun (WGS) entry which is preliminary data.</text>
</comment>
<accession>A0ABR1F2S6</accession>
<evidence type="ECO:0000256" key="1">
    <source>
        <dbReference type="SAM" id="MobiDB-lite"/>
    </source>
</evidence>
<dbReference type="RefSeq" id="XP_064767175.1">
    <property type="nucleotide sequence ID" value="XM_064911172.1"/>
</dbReference>